<comment type="caution">
    <text evidence="1">The sequence shown here is derived from an EMBL/GenBank/DDBJ whole genome shotgun (WGS) entry which is preliminary data.</text>
</comment>
<accession>A0A5B7HQF3</accession>
<dbReference type="AlphaFoldDB" id="A0A5B7HQF3"/>
<protein>
    <submittedName>
        <fullName evidence="1">Uncharacterized protein</fullName>
    </submittedName>
</protein>
<proteinExistence type="predicted"/>
<dbReference type="Proteomes" id="UP000324222">
    <property type="component" value="Unassembled WGS sequence"/>
</dbReference>
<reference evidence="1 2" key="1">
    <citation type="submission" date="2019-05" db="EMBL/GenBank/DDBJ databases">
        <title>Another draft genome of Portunus trituberculatus and its Hox gene families provides insights of decapod evolution.</title>
        <authorList>
            <person name="Jeong J.-H."/>
            <person name="Song I."/>
            <person name="Kim S."/>
            <person name="Choi T."/>
            <person name="Kim D."/>
            <person name="Ryu S."/>
            <person name="Kim W."/>
        </authorList>
    </citation>
    <scope>NUCLEOTIDE SEQUENCE [LARGE SCALE GENOMIC DNA]</scope>
    <source>
        <tissue evidence="1">Muscle</tissue>
    </source>
</reference>
<name>A0A5B7HQF3_PORTR</name>
<sequence>MYSMRTGYTITSVMCSAHRDGSLTWKQ</sequence>
<evidence type="ECO:0000313" key="1">
    <source>
        <dbReference type="EMBL" id="MPC71959.1"/>
    </source>
</evidence>
<gene>
    <name evidence="1" type="ORF">E2C01_066251</name>
</gene>
<dbReference type="EMBL" id="VSRR010033840">
    <property type="protein sequence ID" value="MPC71959.1"/>
    <property type="molecule type" value="Genomic_DNA"/>
</dbReference>
<organism evidence="1 2">
    <name type="scientific">Portunus trituberculatus</name>
    <name type="common">Swimming crab</name>
    <name type="synonym">Neptunus trituberculatus</name>
    <dbReference type="NCBI Taxonomy" id="210409"/>
    <lineage>
        <taxon>Eukaryota</taxon>
        <taxon>Metazoa</taxon>
        <taxon>Ecdysozoa</taxon>
        <taxon>Arthropoda</taxon>
        <taxon>Crustacea</taxon>
        <taxon>Multicrustacea</taxon>
        <taxon>Malacostraca</taxon>
        <taxon>Eumalacostraca</taxon>
        <taxon>Eucarida</taxon>
        <taxon>Decapoda</taxon>
        <taxon>Pleocyemata</taxon>
        <taxon>Brachyura</taxon>
        <taxon>Eubrachyura</taxon>
        <taxon>Portunoidea</taxon>
        <taxon>Portunidae</taxon>
        <taxon>Portuninae</taxon>
        <taxon>Portunus</taxon>
    </lineage>
</organism>
<keyword evidence="2" id="KW-1185">Reference proteome</keyword>
<evidence type="ECO:0000313" key="2">
    <source>
        <dbReference type="Proteomes" id="UP000324222"/>
    </source>
</evidence>